<keyword evidence="1" id="KW-1133">Transmembrane helix</keyword>
<organism evidence="2 3">
    <name type="scientific">Puia dinghuensis</name>
    <dbReference type="NCBI Taxonomy" id="1792502"/>
    <lineage>
        <taxon>Bacteria</taxon>
        <taxon>Pseudomonadati</taxon>
        <taxon>Bacteroidota</taxon>
        <taxon>Chitinophagia</taxon>
        <taxon>Chitinophagales</taxon>
        <taxon>Chitinophagaceae</taxon>
        <taxon>Puia</taxon>
    </lineage>
</organism>
<name>A0A8J2UG66_9BACT</name>
<keyword evidence="1" id="KW-0812">Transmembrane</keyword>
<feature type="transmembrane region" description="Helical" evidence="1">
    <location>
        <begin position="36"/>
        <end position="55"/>
    </location>
</feature>
<feature type="transmembrane region" description="Helical" evidence="1">
    <location>
        <begin position="235"/>
        <end position="253"/>
    </location>
</feature>
<accession>A0A8J2UG66</accession>
<feature type="transmembrane region" description="Helical" evidence="1">
    <location>
        <begin position="170"/>
        <end position="190"/>
    </location>
</feature>
<keyword evidence="1" id="KW-0472">Membrane</keyword>
<dbReference type="EMBL" id="BMJC01000004">
    <property type="protein sequence ID" value="GGB12771.1"/>
    <property type="molecule type" value="Genomic_DNA"/>
</dbReference>
<protein>
    <recommendedName>
        <fullName evidence="4">DoxX family protein</fullName>
    </recommendedName>
</protein>
<gene>
    <name evidence="2" type="ORF">GCM10011511_40520</name>
</gene>
<evidence type="ECO:0000313" key="2">
    <source>
        <dbReference type="EMBL" id="GGB12771.1"/>
    </source>
</evidence>
<evidence type="ECO:0008006" key="4">
    <source>
        <dbReference type="Google" id="ProtNLM"/>
    </source>
</evidence>
<feature type="transmembrane region" description="Helical" evidence="1">
    <location>
        <begin position="101"/>
        <end position="120"/>
    </location>
</feature>
<sequence length="266" mass="29129">MFYAIFLIGIAGQSFYYAEFRPSMMPPWPSPIPGQVVLVYLCSLFMVAAAVALVLERQARTMMLLLGGLFLALVLFCHVPYKLFVSPGDIGSWTKALKELAYSGSAFVMAGSFPGGEATGKKEPALIRLLEKFIPFGGVFFSITLIAFGIDHFLYAPYVAPLVPDWIPGHLFWTYFAGVALIGGGAGIILEIRKKTIAMLVGIMIFTWFLVLHIPRAVVAPVSDKGNELTSVFESLGFSGVAFVIAANTSLFYKSFIQRFLGVLYH</sequence>
<feature type="transmembrane region" description="Helical" evidence="1">
    <location>
        <begin position="132"/>
        <end position="150"/>
    </location>
</feature>
<feature type="transmembrane region" description="Helical" evidence="1">
    <location>
        <begin position="62"/>
        <end position="81"/>
    </location>
</feature>
<feature type="transmembrane region" description="Helical" evidence="1">
    <location>
        <begin position="197"/>
        <end position="215"/>
    </location>
</feature>
<dbReference type="AlphaFoldDB" id="A0A8J2UG66"/>
<dbReference type="Proteomes" id="UP000607559">
    <property type="component" value="Unassembled WGS sequence"/>
</dbReference>
<comment type="caution">
    <text evidence="2">The sequence shown here is derived from an EMBL/GenBank/DDBJ whole genome shotgun (WGS) entry which is preliminary data.</text>
</comment>
<proteinExistence type="predicted"/>
<reference evidence="2" key="2">
    <citation type="submission" date="2020-09" db="EMBL/GenBank/DDBJ databases">
        <authorList>
            <person name="Sun Q."/>
            <person name="Zhou Y."/>
        </authorList>
    </citation>
    <scope>NUCLEOTIDE SEQUENCE</scope>
    <source>
        <strain evidence="2">CGMCC 1.15448</strain>
    </source>
</reference>
<reference evidence="2" key="1">
    <citation type="journal article" date="2014" name="Int. J. Syst. Evol. Microbiol.">
        <title>Complete genome sequence of Corynebacterium casei LMG S-19264T (=DSM 44701T), isolated from a smear-ripened cheese.</title>
        <authorList>
            <consortium name="US DOE Joint Genome Institute (JGI-PGF)"/>
            <person name="Walter F."/>
            <person name="Albersmeier A."/>
            <person name="Kalinowski J."/>
            <person name="Ruckert C."/>
        </authorList>
    </citation>
    <scope>NUCLEOTIDE SEQUENCE</scope>
    <source>
        <strain evidence="2">CGMCC 1.15448</strain>
    </source>
</reference>
<keyword evidence="3" id="KW-1185">Reference proteome</keyword>
<evidence type="ECO:0000313" key="3">
    <source>
        <dbReference type="Proteomes" id="UP000607559"/>
    </source>
</evidence>
<evidence type="ECO:0000256" key="1">
    <source>
        <dbReference type="SAM" id="Phobius"/>
    </source>
</evidence>